<protein>
    <submittedName>
        <fullName evidence="2">Uncharacterized protein</fullName>
    </submittedName>
</protein>
<evidence type="ECO:0000313" key="2">
    <source>
        <dbReference type="EMBL" id="KAG2212708.1"/>
    </source>
</evidence>
<proteinExistence type="predicted"/>
<keyword evidence="3" id="KW-1185">Reference proteome</keyword>
<organism evidence="2 3">
    <name type="scientific">Mucor saturninus</name>
    <dbReference type="NCBI Taxonomy" id="64648"/>
    <lineage>
        <taxon>Eukaryota</taxon>
        <taxon>Fungi</taxon>
        <taxon>Fungi incertae sedis</taxon>
        <taxon>Mucoromycota</taxon>
        <taxon>Mucoromycotina</taxon>
        <taxon>Mucoromycetes</taxon>
        <taxon>Mucorales</taxon>
        <taxon>Mucorineae</taxon>
        <taxon>Mucoraceae</taxon>
        <taxon>Mucor</taxon>
    </lineage>
</organism>
<accession>A0A8H7VDP9</accession>
<dbReference type="AlphaFoldDB" id="A0A8H7VDP9"/>
<reference evidence="2" key="1">
    <citation type="submission" date="2020-12" db="EMBL/GenBank/DDBJ databases">
        <title>Metabolic potential, ecology and presence of endohyphal bacteria is reflected in genomic diversity of Mucoromycotina.</title>
        <authorList>
            <person name="Muszewska A."/>
            <person name="Okrasinska A."/>
            <person name="Steczkiewicz K."/>
            <person name="Drgas O."/>
            <person name="Orlowska M."/>
            <person name="Perlinska-Lenart U."/>
            <person name="Aleksandrzak-Piekarczyk T."/>
            <person name="Szatraj K."/>
            <person name="Zielenkiewicz U."/>
            <person name="Pilsyk S."/>
            <person name="Malc E."/>
            <person name="Mieczkowski P."/>
            <person name="Kruszewska J.S."/>
            <person name="Biernat P."/>
            <person name="Pawlowska J."/>
        </authorList>
    </citation>
    <scope>NUCLEOTIDE SEQUENCE</scope>
    <source>
        <strain evidence="2">WA0000017839</strain>
    </source>
</reference>
<comment type="caution">
    <text evidence="2">The sequence shown here is derived from an EMBL/GenBank/DDBJ whole genome shotgun (WGS) entry which is preliminary data.</text>
</comment>
<feature type="region of interest" description="Disordered" evidence="1">
    <location>
        <begin position="321"/>
        <end position="344"/>
    </location>
</feature>
<dbReference type="OrthoDB" id="2286999at2759"/>
<dbReference type="Proteomes" id="UP000603453">
    <property type="component" value="Unassembled WGS sequence"/>
</dbReference>
<evidence type="ECO:0000313" key="3">
    <source>
        <dbReference type="Proteomes" id="UP000603453"/>
    </source>
</evidence>
<feature type="region of interest" description="Disordered" evidence="1">
    <location>
        <begin position="1"/>
        <end position="43"/>
    </location>
</feature>
<feature type="compositionally biased region" description="Basic and acidic residues" evidence="1">
    <location>
        <begin position="1"/>
        <end position="33"/>
    </location>
</feature>
<evidence type="ECO:0000256" key="1">
    <source>
        <dbReference type="SAM" id="MobiDB-lite"/>
    </source>
</evidence>
<dbReference type="EMBL" id="JAEPRD010000005">
    <property type="protein sequence ID" value="KAG2212708.1"/>
    <property type="molecule type" value="Genomic_DNA"/>
</dbReference>
<gene>
    <name evidence="2" type="ORF">INT47_000685</name>
</gene>
<sequence>MFSDEQKYISDSSEKMIQPNRKETFEAKKEKSVAKRNRSTASSSSSTLICKSCDTSGHSSARSKLCPNHTYTLQELIEKDIDVDDDRLQKAVNKIQDLSSFLQLGLFKAQIFVNDYILQYHNNLSNEFFQQNFWYLLCRVVCKQLSIRDFQLKYANIHHLEDAWMGLDNLEGLNLNVEKDGLKNYGQVLATACETTATCYNNYYIENFQNIICNYFIYMICKEFPDVKKSVIRKLVYEHVLDQVLSSDPVAVLNDDILTPLSQGTKNGLQAFINPLIVELKNRLPSFTITKATQNTAPFGILPALRHILSKYESIIAENSTLQKHDSEPGKSQDTVQSGEKKKKDDNANHFVLPRIFSLFPNPGLRWRFIKIDSQNVTGILPGSKLKKEKDETLFSFTQRYFYDCFNFAKLNIRSLKDLKELPATNGKMFLNGMYTDGYTSRLLFCRRIKPSSLIKSIALELDDFNTEEDVSVSYHGDNDVRRLSSKEYYNMSGVTQRHKKEQELKKCLGIDQIETNIPSLKTTSHDTYILYITYILQHIDTLFNFYGFRTTNSRWCNYIASQKSIEDAVNILLNGSTKYNKKRRKNKKKSKKRRRSKIVDSLKSKPKIIKREHKEKFEEGNRNKMPLIIFGGGLKNKSQTKFKGLRSGVMDKLYRQLKRREKLGELLLVDINEFKTSK</sequence>
<name>A0A8H7VDP9_9FUNG</name>